<keyword evidence="3" id="KW-1185">Reference proteome</keyword>
<dbReference type="EMBL" id="LSRX01001889">
    <property type="protein sequence ID" value="OLP76911.1"/>
    <property type="molecule type" value="Genomic_DNA"/>
</dbReference>
<protein>
    <submittedName>
        <fullName evidence="2">Uncharacterized protein</fullName>
    </submittedName>
</protein>
<accession>A0A1Q9C1X3</accession>
<comment type="caution">
    <text evidence="2">The sequence shown here is derived from an EMBL/GenBank/DDBJ whole genome shotgun (WGS) entry which is preliminary data.</text>
</comment>
<proteinExistence type="predicted"/>
<feature type="region of interest" description="Disordered" evidence="1">
    <location>
        <begin position="216"/>
        <end position="235"/>
    </location>
</feature>
<dbReference type="Proteomes" id="UP000186817">
    <property type="component" value="Unassembled WGS sequence"/>
</dbReference>
<dbReference type="OrthoDB" id="10449009at2759"/>
<evidence type="ECO:0000313" key="3">
    <source>
        <dbReference type="Proteomes" id="UP000186817"/>
    </source>
</evidence>
<sequence length="312" mass="35288">MEVFCRDETSFAAADAQPEYRIGCDYKHFNNTTYYRIKNYGELRKSEMYALACSNYIYTHMMQDVRPSDDLLEFIRKCCPIAYNAVGKVVSAYGGLRCTPAYARVYPEWAKAKQLSWDRAYDSQNNPCFIGYLMLEMNCWETCLSFRLDFSPALFATRIYSQNGGVFLTARYAKKWEKRTNDPAIENDVLEILRALPTRRFLVVPTSITLQPHVGATEQGADERDDTNFDSSRGVDVPRLVPEEITMEGGQPDEEITDTVQDAEQDADIVDAAKARAWDALNMLFIGNIEVDAVSIGTLCIGKFSSSSSTRS</sequence>
<evidence type="ECO:0000313" key="2">
    <source>
        <dbReference type="EMBL" id="OLP76911.1"/>
    </source>
</evidence>
<gene>
    <name evidence="2" type="ORF">AK812_SmicGene43093</name>
</gene>
<dbReference type="AlphaFoldDB" id="A0A1Q9C1X3"/>
<name>A0A1Q9C1X3_SYMMI</name>
<organism evidence="2 3">
    <name type="scientific">Symbiodinium microadriaticum</name>
    <name type="common">Dinoflagellate</name>
    <name type="synonym">Zooxanthella microadriatica</name>
    <dbReference type="NCBI Taxonomy" id="2951"/>
    <lineage>
        <taxon>Eukaryota</taxon>
        <taxon>Sar</taxon>
        <taxon>Alveolata</taxon>
        <taxon>Dinophyceae</taxon>
        <taxon>Suessiales</taxon>
        <taxon>Symbiodiniaceae</taxon>
        <taxon>Symbiodinium</taxon>
    </lineage>
</organism>
<reference evidence="2 3" key="1">
    <citation type="submission" date="2016-02" db="EMBL/GenBank/DDBJ databases">
        <title>Genome analysis of coral dinoflagellate symbionts highlights evolutionary adaptations to a symbiotic lifestyle.</title>
        <authorList>
            <person name="Aranda M."/>
            <person name="Li Y."/>
            <person name="Liew Y.J."/>
            <person name="Baumgarten S."/>
            <person name="Simakov O."/>
            <person name="Wilson M."/>
            <person name="Piel J."/>
            <person name="Ashoor H."/>
            <person name="Bougouffa S."/>
            <person name="Bajic V.B."/>
            <person name="Ryu T."/>
            <person name="Ravasi T."/>
            <person name="Bayer T."/>
            <person name="Micklem G."/>
            <person name="Kim H."/>
            <person name="Bhak J."/>
            <person name="Lajeunesse T.C."/>
            <person name="Voolstra C.R."/>
        </authorList>
    </citation>
    <scope>NUCLEOTIDE SEQUENCE [LARGE SCALE GENOMIC DNA]</scope>
    <source>
        <strain evidence="2 3">CCMP2467</strain>
    </source>
</reference>
<evidence type="ECO:0000256" key="1">
    <source>
        <dbReference type="SAM" id="MobiDB-lite"/>
    </source>
</evidence>